<gene>
    <name evidence="1" type="ORF">LCGC14_1467740</name>
</gene>
<comment type="caution">
    <text evidence="1">The sequence shown here is derived from an EMBL/GenBank/DDBJ whole genome shotgun (WGS) entry which is preliminary data.</text>
</comment>
<accession>A0A0F9LTW3</accession>
<dbReference type="AlphaFoldDB" id="A0A0F9LTW3"/>
<evidence type="ECO:0000313" key="1">
    <source>
        <dbReference type="EMBL" id="KKM67775.1"/>
    </source>
</evidence>
<organism evidence="1">
    <name type="scientific">marine sediment metagenome</name>
    <dbReference type="NCBI Taxonomy" id="412755"/>
    <lineage>
        <taxon>unclassified sequences</taxon>
        <taxon>metagenomes</taxon>
        <taxon>ecological metagenomes</taxon>
    </lineage>
</organism>
<name>A0A0F9LTW3_9ZZZZ</name>
<reference evidence="1" key="1">
    <citation type="journal article" date="2015" name="Nature">
        <title>Complex archaea that bridge the gap between prokaryotes and eukaryotes.</title>
        <authorList>
            <person name="Spang A."/>
            <person name="Saw J.H."/>
            <person name="Jorgensen S.L."/>
            <person name="Zaremba-Niedzwiedzka K."/>
            <person name="Martijn J."/>
            <person name="Lind A.E."/>
            <person name="van Eijk R."/>
            <person name="Schleper C."/>
            <person name="Guy L."/>
            <person name="Ettema T.J."/>
        </authorList>
    </citation>
    <scope>NUCLEOTIDE SEQUENCE</scope>
</reference>
<dbReference type="EMBL" id="LAZR01010289">
    <property type="protein sequence ID" value="KKM67775.1"/>
    <property type="molecule type" value="Genomic_DNA"/>
</dbReference>
<sequence>MAGEFGFSGFAEALASGRESRQQGRLLRSRQELEEREFGLKEREFEAGIAKEMDAEVKTVTESVRATIRFLSDQLRAGLTLERFPAMVKIIENGLATLSTLKLPVAMQLGAEFESLRTIKSTVGKEAEIAGVAAGTTEIAKATTILGQVPTTGQREQLAGFEEVVPVRSALLDETGAVTTATAAELRKQMVIMLGGSAETALPADLARTGQDLLAESERIIEAGEEDSPGQALALAMKRVPLPEALSFSEIADRGIAAVEQEGTKPPTKTDLASADQKLRVQEATGAVSAFIDFFGNRILGQIDPSFVDPDVVVARQRLALLENEFVVAFKRSPRLPVWEQVKLSRIFQGPAILSSPEGIRVELQNISQLLTENIEIERRILEAPVPIEMKQEALSNIISLAGFRARIRAFELNPAFPEFRTVEDVGTASIEDLRGFVERTPEEALNLLPPEVINSMSDRLTRGQ</sequence>
<proteinExistence type="predicted"/>
<protein>
    <submittedName>
        <fullName evidence="1">Uncharacterized protein</fullName>
    </submittedName>
</protein>